<organism evidence="7 8">
    <name type="scientific">Tuber borchii</name>
    <name type="common">White truffle</name>
    <dbReference type="NCBI Taxonomy" id="42251"/>
    <lineage>
        <taxon>Eukaryota</taxon>
        <taxon>Fungi</taxon>
        <taxon>Dikarya</taxon>
        <taxon>Ascomycota</taxon>
        <taxon>Pezizomycotina</taxon>
        <taxon>Pezizomycetes</taxon>
        <taxon>Pezizales</taxon>
        <taxon>Tuberaceae</taxon>
        <taxon>Tuber</taxon>
    </lineage>
</organism>
<accession>A0A2T6ZED5</accession>
<dbReference type="PROSITE" id="PS50076">
    <property type="entry name" value="DNAJ_2"/>
    <property type="match status" value="1"/>
</dbReference>
<dbReference type="AlphaFoldDB" id="A0A2T6ZED5"/>
<evidence type="ECO:0000313" key="7">
    <source>
        <dbReference type="EMBL" id="PUU73853.1"/>
    </source>
</evidence>
<protein>
    <recommendedName>
        <fullName evidence="6">J domain-containing protein</fullName>
    </recommendedName>
</protein>
<dbReference type="Gene3D" id="1.10.287.110">
    <property type="entry name" value="DnaJ domain"/>
    <property type="match status" value="1"/>
</dbReference>
<reference evidence="7 8" key="1">
    <citation type="submission" date="2017-04" db="EMBL/GenBank/DDBJ databases">
        <title>Draft genome sequence of Tuber borchii Vittad., a whitish edible truffle.</title>
        <authorList>
            <consortium name="DOE Joint Genome Institute"/>
            <person name="Murat C."/>
            <person name="Kuo A."/>
            <person name="Barry K.W."/>
            <person name="Clum A."/>
            <person name="Dockter R.B."/>
            <person name="Fauchery L."/>
            <person name="Iotti M."/>
            <person name="Kohler A."/>
            <person name="Labutti K."/>
            <person name="Lindquist E.A."/>
            <person name="Lipzen A."/>
            <person name="Ohm R.A."/>
            <person name="Wang M."/>
            <person name="Grigoriev I.V."/>
            <person name="Zambonelli A."/>
            <person name="Martin F.M."/>
        </authorList>
    </citation>
    <scope>NUCLEOTIDE SEQUENCE [LARGE SCALE GENOMIC DNA]</scope>
    <source>
        <strain evidence="7 8">Tbo3840</strain>
    </source>
</reference>
<dbReference type="SMART" id="SM00271">
    <property type="entry name" value="DnaJ"/>
    <property type="match status" value="1"/>
</dbReference>
<evidence type="ECO:0000259" key="6">
    <source>
        <dbReference type="PROSITE" id="PS50076"/>
    </source>
</evidence>
<evidence type="ECO:0000256" key="4">
    <source>
        <dbReference type="ARBA" id="ARBA00023186"/>
    </source>
</evidence>
<proteinExistence type="predicted"/>
<comment type="caution">
    <text evidence="7">The sequence shown here is derived from an EMBL/GenBank/DDBJ whole genome shotgun (WGS) entry which is preliminary data.</text>
</comment>
<feature type="domain" description="J" evidence="6">
    <location>
        <begin position="18"/>
        <end position="85"/>
    </location>
</feature>
<dbReference type="GO" id="GO:0000390">
    <property type="term" value="P:spliceosomal complex disassembly"/>
    <property type="evidence" value="ECO:0007669"/>
    <property type="project" value="TreeGrafter"/>
</dbReference>
<dbReference type="Pfam" id="PF00226">
    <property type="entry name" value="DnaJ"/>
    <property type="match status" value="1"/>
</dbReference>
<name>A0A2T6ZED5_TUBBO</name>
<dbReference type="CDD" id="cd06257">
    <property type="entry name" value="DnaJ"/>
    <property type="match status" value="1"/>
</dbReference>
<keyword evidence="5" id="KW-0539">Nucleus</keyword>
<evidence type="ECO:0000313" key="8">
    <source>
        <dbReference type="Proteomes" id="UP000244722"/>
    </source>
</evidence>
<dbReference type="PANTHER" id="PTHR44313:SF1">
    <property type="entry name" value="DNAJ HOMOLOG SUBFAMILY C MEMBER 17"/>
    <property type="match status" value="1"/>
</dbReference>
<dbReference type="InterPro" id="IPR036869">
    <property type="entry name" value="J_dom_sf"/>
</dbReference>
<comment type="subcellular location">
    <subcellularLocation>
        <location evidence="2">Cytoplasm</location>
    </subcellularLocation>
    <subcellularLocation>
        <location evidence="1">Nucleus</location>
    </subcellularLocation>
</comment>
<gene>
    <name evidence="7" type="ORF">B9Z19DRAFT_1068654</name>
</gene>
<dbReference type="InterPro" id="IPR052094">
    <property type="entry name" value="Pre-mRNA-splicing_ERAD"/>
</dbReference>
<dbReference type="InterPro" id="IPR001623">
    <property type="entry name" value="DnaJ_domain"/>
</dbReference>
<dbReference type="PANTHER" id="PTHR44313">
    <property type="entry name" value="DNAJ HOMOLOG SUBFAMILY C MEMBER 17"/>
    <property type="match status" value="1"/>
</dbReference>
<dbReference type="SUPFAM" id="SSF46565">
    <property type="entry name" value="Chaperone J-domain"/>
    <property type="match status" value="1"/>
</dbReference>
<dbReference type="GO" id="GO:0005681">
    <property type="term" value="C:spliceosomal complex"/>
    <property type="evidence" value="ECO:0007669"/>
    <property type="project" value="TreeGrafter"/>
</dbReference>
<sequence>MVSTESGAASYATTSKTDFYQLLELPSSNAPLTPSLLGKWYRNAALKWHPDRNTSPLAPELFNLLSVARDVLSDPATRVAYDNARNARLAQKRRNEAFDVNRKRMQQELESRERG</sequence>
<keyword evidence="4" id="KW-0143">Chaperone</keyword>
<keyword evidence="8" id="KW-1185">Reference proteome</keyword>
<dbReference type="OrthoDB" id="376357at2759"/>
<dbReference type="Proteomes" id="UP000244722">
    <property type="component" value="Unassembled WGS sequence"/>
</dbReference>
<evidence type="ECO:0000256" key="5">
    <source>
        <dbReference type="ARBA" id="ARBA00023242"/>
    </source>
</evidence>
<keyword evidence="3" id="KW-0963">Cytoplasm</keyword>
<dbReference type="STRING" id="42251.A0A2T6ZED5"/>
<evidence type="ECO:0000256" key="3">
    <source>
        <dbReference type="ARBA" id="ARBA00022490"/>
    </source>
</evidence>
<dbReference type="EMBL" id="NESQ01000338">
    <property type="protein sequence ID" value="PUU73853.1"/>
    <property type="molecule type" value="Genomic_DNA"/>
</dbReference>
<evidence type="ECO:0000256" key="1">
    <source>
        <dbReference type="ARBA" id="ARBA00004123"/>
    </source>
</evidence>
<evidence type="ECO:0000256" key="2">
    <source>
        <dbReference type="ARBA" id="ARBA00004496"/>
    </source>
</evidence>
<dbReference type="GO" id="GO:0005737">
    <property type="term" value="C:cytoplasm"/>
    <property type="evidence" value="ECO:0007669"/>
    <property type="project" value="UniProtKB-SubCell"/>
</dbReference>